<dbReference type="Gene3D" id="2.30.42.10">
    <property type="match status" value="1"/>
</dbReference>
<dbReference type="SMART" id="SM00228">
    <property type="entry name" value="PDZ"/>
    <property type="match status" value="1"/>
</dbReference>
<evidence type="ECO:0000256" key="2">
    <source>
        <dbReference type="ARBA" id="ARBA00022801"/>
    </source>
</evidence>
<dbReference type="InterPro" id="IPR001478">
    <property type="entry name" value="PDZ"/>
</dbReference>
<proteinExistence type="predicted"/>
<evidence type="ECO:0000256" key="1">
    <source>
        <dbReference type="ARBA" id="ARBA00022670"/>
    </source>
</evidence>
<feature type="region of interest" description="Disordered" evidence="3">
    <location>
        <begin position="34"/>
        <end position="53"/>
    </location>
</feature>
<dbReference type="PANTHER" id="PTHR43343">
    <property type="entry name" value="PEPTIDASE S12"/>
    <property type="match status" value="1"/>
</dbReference>
<dbReference type="InterPro" id="IPR036034">
    <property type="entry name" value="PDZ_sf"/>
</dbReference>
<accession>A0A517ZH38</accession>
<dbReference type="PRINTS" id="PR00834">
    <property type="entry name" value="PROTEASES2C"/>
</dbReference>
<evidence type="ECO:0000259" key="4">
    <source>
        <dbReference type="SMART" id="SM00228"/>
    </source>
</evidence>
<keyword evidence="2" id="KW-0378">Hydrolase</keyword>
<sequence>MKQMTTCLLSAVVGSVLTVGLLQTPSSIAIQAEDQPPLLAPRAQRPNKLPQEELTPDEEINVSIYERVNKCVVNITTKTPNVDPFFMTQSESEGAGSGSVLNKEGHILTNFHVIQDASRAIVTLYDGKSYPATLVGADPVNDVAVIKIDAPPETLIPVSFGDSGRLKVGMRVIAIGNPFGLERTLTTGVISSLNRSLRIRRRTITSIIQTDAAINPGSSGGPLLDTRGRLIGMNTAIASSVGQSAGIGFAIPSRLIERIIPQLIMNGRVIRGDIGISRVYETDEGLLIEKLVPNGPADRAGLQGPKIIRRQDGFFVLQKIDRSAADVIVAVNGKKTPTAEEFLTIVERHKPGETVELTILRQGRTAHVKVQLGGDDQEKRNHSI</sequence>
<dbReference type="InterPro" id="IPR051201">
    <property type="entry name" value="Chloro_Bact_Ser_Proteases"/>
</dbReference>
<protein>
    <submittedName>
        <fullName evidence="5">Serine protease HtrA</fullName>
    </submittedName>
</protein>
<dbReference type="AlphaFoldDB" id="A0A517ZH38"/>
<evidence type="ECO:0000313" key="6">
    <source>
        <dbReference type="Proteomes" id="UP000319383"/>
    </source>
</evidence>
<keyword evidence="6" id="KW-1185">Reference proteome</keyword>
<dbReference type="InterPro" id="IPR001940">
    <property type="entry name" value="Peptidase_S1C"/>
</dbReference>
<dbReference type="RefSeq" id="WP_145373790.1">
    <property type="nucleotide sequence ID" value="NZ_CP036276.1"/>
</dbReference>
<dbReference type="Proteomes" id="UP000319383">
    <property type="component" value="Chromosome"/>
</dbReference>
<dbReference type="SUPFAM" id="SSF50494">
    <property type="entry name" value="Trypsin-like serine proteases"/>
    <property type="match status" value="1"/>
</dbReference>
<keyword evidence="1 5" id="KW-0645">Protease</keyword>
<evidence type="ECO:0000256" key="3">
    <source>
        <dbReference type="SAM" id="MobiDB-lite"/>
    </source>
</evidence>
<dbReference type="Gene3D" id="2.40.10.120">
    <property type="match status" value="1"/>
</dbReference>
<dbReference type="KEGG" id="sdyn:Mal52_02510"/>
<reference evidence="5 6" key="1">
    <citation type="submission" date="2019-02" db="EMBL/GenBank/DDBJ databases">
        <title>Deep-cultivation of Planctomycetes and their phenomic and genomic characterization uncovers novel biology.</title>
        <authorList>
            <person name="Wiegand S."/>
            <person name="Jogler M."/>
            <person name="Boedeker C."/>
            <person name="Pinto D."/>
            <person name="Vollmers J."/>
            <person name="Rivas-Marin E."/>
            <person name="Kohn T."/>
            <person name="Peeters S.H."/>
            <person name="Heuer A."/>
            <person name="Rast P."/>
            <person name="Oberbeckmann S."/>
            <person name="Bunk B."/>
            <person name="Jeske O."/>
            <person name="Meyerdierks A."/>
            <person name="Storesund J.E."/>
            <person name="Kallscheuer N."/>
            <person name="Luecker S."/>
            <person name="Lage O.M."/>
            <person name="Pohl T."/>
            <person name="Merkel B.J."/>
            <person name="Hornburger P."/>
            <person name="Mueller R.-W."/>
            <person name="Bruemmer F."/>
            <person name="Labrenz M."/>
            <person name="Spormann A.M."/>
            <person name="Op den Camp H."/>
            <person name="Overmann J."/>
            <person name="Amann R."/>
            <person name="Jetten M.S.M."/>
            <person name="Mascher T."/>
            <person name="Medema M.H."/>
            <person name="Devos D.P."/>
            <person name="Kaster A.-K."/>
            <person name="Ovreas L."/>
            <person name="Rohde M."/>
            <person name="Galperin M.Y."/>
            <person name="Jogler C."/>
        </authorList>
    </citation>
    <scope>NUCLEOTIDE SEQUENCE [LARGE SCALE GENOMIC DNA]</scope>
    <source>
        <strain evidence="5 6">Mal52</strain>
    </source>
</reference>
<organism evidence="5 6">
    <name type="scientific">Symmachiella dynata</name>
    <dbReference type="NCBI Taxonomy" id="2527995"/>
    <lineage>
        <taxon>Bacteria</taxon>
        <taxon>Pseudomonadati</taxon>
        <taxon>Planctomycetota</taxon>
        <taxon>Planctomycetia</taxon>
        <taxon>Planctomycetales</taxon>
        <taxon>Planctomycetaceae</taxon>
        <taxon>Symmachiella</taxon>
    </lineage>
</organism>
<dbReference type="GO" id="GO:0006508">
    <property type="term" value="P:proteolysis"/>
    <property type="evidence" value="ECO:0007669"/>
    <property type="project" value="UniProtKB-KW"/>
</dbReference>
<dbReference type="PANTHER" id="PTHR43343:SF3">
    <property type="entry name" value="PROTEASE DO-LIKE 8, CHLOROPLASTIC"/>
    <property type="match status" value="1"/>
</dbReference>
<dbReference type="GO" id="GO:0004252">
    <property type="term" value="F:serine-type endopeptidase activity"/>
    <property type="evidence" value="ECO:0007669"/>
    <property type="project" value="InterPro"/>
</dbReference>
<gene>
    <name evidence="5" type="primary">htrA_1</name>
    <name evidence="5" type="ORF">Mal52_02510</name>
</gene>
<feature type="domain" description="PDZ" evidence="4">
    <location>
        <begin position="272"/>
        <end position="363"/>
    </location>
</feature>
<dbReference type="InterPro" id="IPR009003">
    <property type="entry name" value="Peptidase_S1_PA"/>
</dbReference>
<dbReference type="Pfam" id="PF13180">
    <property type="entry name" value="PDZ_2"/>
    <property type="match status" value="1"/>
</dbReference>
<dbReference type="SUPFAM" id="SSF50156">
    <property type="entry name" value="PDZ domain-like"/>
    <property type="match status" value="1"/>
</dbReference>
<dbReference type="EMBL" id="CP036276">
    <property type="protein sequence ID" value="QDU41797.1"/>
    <property type="molecule type" value="Genomic_DNA"/>
</dbReference>
<name>A0A517ZH38_9PLAN</name>
<dbReference type="Pfam" id="PF13365">
    <property type="entry name" value="Trypsin_2"/>
    <property type="match status" value="1"/>
</dbReference>
<evidence type="ECO:0000313" key="5">
    <source>
        <dbReference type="EMBL" id="QDU41797.1"/>
    </source>
</evidence>